<feature type="region of interest" description="Disordered" evidence="5">
    <location>
        <begin position="1"/>
        <end position="62"/>
    </location>
</feature>
<dbReference type="Pfam" id="PF00702">
    <property type="entry name" value="Hydrolase"/>
    <property type="match status" value="1"/>
</dbReference>
<comment type="catalytic activity">
    <reaction evidence="1">
        <text>2-phosphoglycolate + H2O = glycolate + phosphate</text>
        <dbReference type="Rhea" id="RHEA:14369"/>
        <dbReference type="ChEBI" id="CHEBI:15377"/>
        <dbReference type="ChEBI" id="CHEBI:29805"/>
        <dbReference type="ChEBI" id="CHEBI:43474"/>
        <dbReference type="ChEBI" id="CHEBI:58033"/>
        <dbReference type="EC" id="3.1.3.18"/>
    </reaction>
</comment>
<comment type="similarity">
    <text evidence="3">Belongs to the HAD-like hydrolase superfamily. CbbY/CbbZ/Gph/YieH family.</text>
</comment>
<dbReference type="EC" id="3.1.3.18" evidence="4"/>
<evidence type="ECO:0000256" key="4">
    <source>
        <dbReference type="ARBA" id="ARBA00013078"/>
    </source>
</evidence>
<dbReference type="OrthoDB" id="9781769at2"/>
<feature type="compositionally biased region" description="Low complexity" evidence="5">
    <location>
        <begin position="1"/>
        <end position="30"/>
    </location>
</feature>
<dbReference type="GO" id="GO:0008967">
    <property type="term" value="F:phosphoglycolate phosphatase activity"/>
    <property type="evidence" value="ECO:0007669"/>
    <property type="project" value="UniProtKB-EC"/>
</dbReference>
<evidence type="ECO:0000313" key="6">
    <source>
        <dbReference type="EMBL" id="TKD03808.1"/>
    </source>
</evidence>
<proteinExistence type="inferred from homology"/>
<comment type="pathway">
    <text evidence="2">Organic acid metabolism; glycolate biosynthesis; glycolate from 2-phosphoglycolate: step 1/1.</text>
</comment>
<comment type="caution">
    <text evidence="6">The sequence shown here is derived from an EMBL/GenBank/DDBJ whole genome shotgun (WGS) entry which is preliminary data.</text>
</comment>
<evidence type="ECO:0000256" key="5">
    <source>
        <dbReference type="SAM" id="MobiDB-lite"/>
    </source>
</evidence>
<evidence type="ECO:0000256" key="2">
    <source>
        <dbReference type="ARBA" id="ARBA00004818"/>
    </source>
</evidence>
<dbReference type="Gene3D" id="3.40.50.1000">
    <property type="entry name" value="HAD superfamily/HAD-like"/>
    <property type="match status" value="1"/>
</dbReference>
<evidence type="ECO:0000256" key="1">
    <source>
        <dbReference type="ARBA" id="ARBA00000830"/>
    </source>
</evidence>
<gene>
    <name evidence="6" type="ORF">E8A74_24800</name>
</gene>
<name>A0A4U1J8A9_9BACT</name>
<dbReference type="Proteomes" id="UP000309215">
    <property type="component" value="Unassembled WGS sequence"/>
</dbReference>
<dbReference type="InterPro" id="IPR023198">
    <property type="entry name" value="PGP-like_dom2"/>
</dbReference>
<protein>
    <recommendedName>
        <fullName evidence="4">phosphoglycolate phosphatase</fullName>
        <ecNumber evidence="4">3.1.3.18</ecNumber>
    </recommendedName>
</protein>
<dbReference type="InterPro" id="IPR023214">
    <property type="entry name" value="HAD_sf"/>
</dbReference>
<dbReference type="EMBL" id="SSMQ01000027">
    <property type="protein sequence ID" value="TKD03808.1"/>
    <property type="molecule type" value="Genomic_DNA"/>
</dbReference>
<evidence type="ECO:0000313" key="7">
    <source>
        <dbReference type="Proteomes" id="UP000309215"/>
    </source>
</evidence>
<dbReference type="AlphaFoldDB" id="A0A4U1J8A9"/>
<dbReference type="GO" id="GO:0006281">
    <property type="term" value="P:DNA repair"/>
    <property type="evidence" value="ECO:0007669"/>
    <property type="project" value="TreeGrafter"/>
</dbReference>
<evidence type="ECO:0000256" key="3">
    <source>
        <dbReference type="ARBA" id="ARBA00006171"/>
    </source>
</evidence>
<dbReference type="InterPro" id="IPR050155">
    <property type="entry name" value="HAD-like_hydrolase_sf"/>
</dbReference>
<dbReference type="PANTHER" id="PTHR43434:SF1">
    <property type="entry name" value="PHOSPHOGLYCOLATE PHOSPHATASE"/>
    <property type="match status" value="1"/>
</dbReference>
<dbReference type="SUPFAM" id="SSF56784">
    <property type="entry name" value="HAD-like"/>
    <property type="match status" value="1"/>
</dbReference>
<accession>A0A4U1J8A9</accession>
<keyword evidence="7" id="KW-1185">Reference proteome</keyword>
<organism evidence="6 7">
    <name type="scientific">Polyangium fumosum</name>
    <dbReference type="NCBI Taxonomy" id="889272"/>
    <lineage>
        <taxon>Bacteria</taxon>
        <taxon>Pseudomonadati</taxon>
        <taxon>Myxococcota</taxon>
        <taxon>Polyangia</taxon>
        <taxon>Polyangiales</taxon>
        <taxon>Polyangiaceae</taxon>
        <taxon>Polyangium</taxon>
    </lineage>
</organism>
<dbReference type="PANTHER" id="PTHR43434">
    <property type="entry name" value="PHOSPHOGLYCOLATE PHOSPHATASE"/>
    <property type="match status" value="1"/>
</dbReference>
<keyword evidence="6" id="KW-0378">Hydrolase</keyword>
<dbReference type="Gene3D" id="1.10.150.240">
    <property type="entry name" value="Putative phosphatase, domain 2"/>
    <property type="match status" value="1"/>
</dbReference>
<sequence length="296" mass="30789">MRPFISTTPSAITSSSPAGASRASSRSAPPTCTSSRGAPAAPETRASPIDRPHAAGSTIRPLCHTPPVHPTILLFDIDGTLIDTGGAGRRSMDRAFACVTGRADACAHFSFDGMTDRAIVRRGLDAVGASVDDTAIDRVLAAYLEALVAEVAASTGYITHPGINRVLDHAADRPHIALGLGTGNVRDGARIKLDRASLFDRFSFGGFGCDHEDRAALLDAGARRGAERLGKDRDDCRVVIIGDTPKDIAAARAIGAESLAVATGRFVPEALREAGATFVCDNLLSPGAFAMLFPDA</sequence>
<dbReference type="InterPro" id="IPR036412">
    <property type="entry name" value="HAD-like_sf"/>
</dbReference>
<reference evidence="6 7" key="1">
    <citation type="submission" date="2019-04" db="EMBL/GenBank/DDBJ databases">
        <authorList>
            <person name="Li Y."/>
            <person name="Wang J."/>
        </authorList>
    </citation>
    <scope>NUCLEOTIDE SEQUENCE [LARGE SCALE GENOMIC DNA]</scope>
    <source>
        <strain evidence="6 7">DSM 14668</strain>
    </source>
</reference>